<sequence>MDNNDGRKRVKTAAHIGDDYYALATTAAKTNSFPSADLSFSSPHYASRCEAALVVRRAAACGSASGEIASGQSVVGQQVQEERILTPMKDPTPISKDNCLVWDLIPGRDNFPPTPNEYA</sequence>
<dbReference type="EMBL" id="OZ023712">
    <property type="protein sequence ID" value="CAK9860974.1"/>
    <property type="molecule type" value="Genomic_DNA"/>
</dbReference>
<accession>A0ABP1AEN3</accession>
<gene>
    <name evidence="1" type="ORF">CSSPJE1EN2_LOCUS3969</name>
</gene>
<name>A0ABP1AEN3_9BRYO</name>
<evidence type="ECO:0000313" key="1">
    <source>
        <dbReference type="EMBL" id="CAK9860974.1"/>
    </source>
</evidence>
<evidence type="ECO:0000313" key="2">
    <source>
        <dbReference type="Proteomes" id="UP001497522"/>
    </source>
</evidence>
<dbReference type="Proteomes" id="UP001497522">
    <property type="component" value="Chromosome 11"/>
</dbReference>
<proteinExistence type="predicted"/>
<organism evidence="1 2">
    <name type="scientific">Sphagnum jensenii</name>
    <dbReference type="NCBI Taxonomy" id="128206"/>
    <lineage>
        <taxon>Eukaryota</taxon>
        <taxon>Viridiplantae</taxon>
        <taxon>Streptophyta</taxon>
        <taxon>Embryophyta</taxon>
        <taxon>Bryophyta</taxon>
        <taxon>Sphagnophytina</taxon>
        <taxon>Sphagnopsida</taxon>
        <taxon>Sphagnales</taxon>
        <taxon>Sphagnaceae</taxon>
        <taxon>Sphagnum</taxon>
    </lineage>
</organism>
<protein>
    <submittedName>
        <fullName evidence="1">Uncharacterized protein</fullName>
    </submittedName>
</protein>
<keyword evidence="2" id="KW-1185">Reference proteome</keyword>
<reference evidence="1" key="1">
    <citation type="submission" date="2024-03" db="EMBL/GenBank/DDBJ databases">
        <authorList>
            <consortium name="ELIXIR-Norway"/>
            <consortium name="Elixir Norway"/>
        </authorList>
    </citation>
    <scope>NUCLEOTIDE SEQUENCE</scope>
</reference>